<name>A0A5K7ZQD0_9BACT</name>
<reference evidence="1 2" key="1">
    <citation type="submission" date="2019-11" db="EMBL/GenBank/DDBJ databases">
        <title>Comparative genomics of hydrocarbon-degrading Desulfosarcina strains.</title>
        <authorList>
            <person name="Watanabe M."/>
            <person name="Kojima H."/>
            <person name="Fukui M."/>
        </authorList>
    </citation>
    <scope>NUCLEOTIDE SEQUENCE [LARGE SCALE GENOMIC DNA]</scope>
    <source>
        <strain evidence="1 2">28bB2T</strain>
    </source>
</reference>
<proteinExistence type="predicted"/>
<accession>A0A5K7ZQD0</accession>
<protein>
    <submittedName>
        <fullName evidence="1">Uncharacterized protein</fullName>
    </submittedName>
</protein>
<gene>
    <name evidence="1" type="ORF">DSCO28_29950</name>
</gene>
<dbReference type="KEGG" id="dov:DSCO28_29950"/>
<evidence type="ECO:0000313" key="1">
    <source>
        <dbReference type="EMBL" id="BBO82429.1"/>
    </source>
</evidence>
<dbReference type="Proteomes" id="UP000425960">
    <property type="component" value="Chromosome"/>
</dbReference>
<evidence type="ECO:0000313" key="2">
    <source>
        <dbReference type="Proteomes" id="UP000425960"/>
    </source>
</evidence>
<dbReference type="RefSeq" id="WP_155310800.1">
    <property type="nucleotide sequence ID" value="NZ_AP021876.1"/>
</dbReference>
<dbReference type="EMBL" id="AP021876">
    <property type="protein sequence ID" value="BBO82429.1"/>
    <property type="molecule type" value="Genomic_DNA"/>
</dbReference>
<sequence>MLCSLDTTMNEATLKSITDLEKDLGKTLLAFKCHDLKPSTLSEDQLQKVQAVEAKLGVSLVAVDG</sequence>
<dbReference type="AlphaFoldDB" id="A0A5K7ZQD0"/>
<organism evidence="1 2">
    <name type="scientific">Desulfosarcina ovata subsp. sediminis</name>
    <dbReference type="NCBI Taxonomy" id="885957"/>
    <lineage>
        <taxon>Bacteria</taxon>
        <taxon>Pseudomonadati</taxon>
        <taxon>Thermodesulfobacteriota</taxon>
        <taxon>Desulfobacteria</taxon>
        <taxon>Desulfobacterales</taxon>
        <taxon>Desulfosarcinaceae</taxon>
        <taxon>Desulfosarcina</taxon>
    </lineage>
</organism>